<keyword evidence="1" id="KW-1133">Transmembrane helix</keyword>
<accession>A0A7R8Z8J5</accession>
<proteinExistence type="predicted"/>
<evidence type="ECO:0000256" key="1">
    <source>
        <dbReference type="SAM" id="Phobius"/>
    </source>
</evidence>
<dbReference type="AlphaFoldDB" id="A0A7R8Z8J5"/>
<name>A0A7R8Z8J5_TIMDO</name>
<reference evidence="2" key="1">
    <citation type="submission" date="2020-11" db="EMBL/GenBank/DDBJ databases">
        <authorList>
            <person name="Tran Van P."/>
        </authorList>
    </citation>
    <scope>NUCLEOTIDE SEQUENCE</scope>
</reference>
<evidence type="ECO:0000313" key="2">
    <source>
        <dbReference type="EMBL" id="CAD7200511.1"/>
    </source>
</evidence>
<dbReference type="EMBL" id="OA567546">
    <property type="protein sequence ID" value="CAD7200511.1"/>
    <property type="molecule type" value="Genomic_DNA"/>
</dbReference>
<organism evidence="2">
    <name type="scientific">Timema douglasi</name>
    <name type="common">Walking stick</name>
    <dbReference type="NCBI Taxonomy" id="61478"/>
    <lineage>
        <taxon>Eukaryota</taxon>
        <taxon>Metazoa</taxon>
        <taxon>Ecdysozoa</taxon>
        <taxon>Arthropoda</taxon>
        <taxon>Hexapoda</taxon>
        <taxon>Insecta</taxon>
        <taxon>Pterygota</taxon>
        <taxon>Neoptera</taxon>
        <taxon>Polyneoptera</taxon>
        <taxon>Phasmatodea</taxon>
        <taxon>Timematodea</taxon>
        <taxon>Timematoidea</taxon>
        <taxon>Timematidae</taxon>
        <taxon>Timema</taxon>
    </lineage>
</organism>
<keyword evidence="1" id="KW-0812">Transmembrane</keyword>
<protein>
    <submittedName>
        <fullName evidence="2">Uncharacterized protein</fullName>
    </submittedName>
</protein>
<keyword evidence="1" id="KW-0472">Membrane</keyword>
<gene>
    <name evidence="2" type="ORF">TDIB3V08_LOCUS6725</name>
</gene>
<feature type="transmembrane region" description="Helical" evidence="1">
    <location>
        <begin position="6"/>
        <end position="26"/>
    </location>
</feature>
<sequence>MILHQLVMLTLMVMMVGGFLITSQQLSGMRALNRRILAHVEEPLLQYLKKKLAVLMFGSHHLDAKGISSDVPSFRQISKSFRLVVVKETNFVSVSQSSYNVF</sequence>